<feature type="transmembrane region" description="Helical" evidence="2">
    <location>
        <begin position="48"/>
        <end position="69"/>
    </location>
</feature>
<keyword evidence="2" id="KW-0472">Membrane</keyword>
<keyword evidence="2" id="KW-1133">Transmembrane helix</keyword>
<protein>
    <submittedName>
        <fullName evidence="3">Uncharacterized protein</fullName>
    </submittedName>
</protein>
<feature type="region of interest" description="Disordered" evidence="1">
    <location>
        <begin position="1"/>
        <end position="43"/>
    </location>
</feature>
<gene>
    <name evidence="3" type="ORF">NWFMUON74_48370</name>
</gene>
<keyword evidence="4" id="KW-1185">Reference proteome</keyword>
<dbReference type="Proteomes" id="UP000516173">
    <property type="component" value="Chromosome"/>
</dbReference>
<dbReference type="AlphaFoldDB" id="A0A7G1KP43"/>
<evidence type="ECO:0000256" key="1">
    <source>
        <dbReference type="SAM" id="MobiDB-lite"/>
    </source>
</evidence>
<dbReference type="KEGG" id="nwl:NWFMUON74_48370"/>
<name>A0A7G1KP43_9NOCA</name>
<evidence type="ECO:0000256" key="2">
    <source>
        <dbReference type="SAM" id="Phobius"/>
    </source>
</evidence>
<proteinExistence type="predicted"/>
<feature type="compositionally biased region" description="Polar residues" evidence="1">
    <location>
        <begin position="21"/>
        <end position="31"/>
    </location>
</feature>
<sequence length="125" mass="13781">MRPDTRSFDETPIDTCRRRQPASNGISNTVSITRDQARWRRRRGERRLVPSGFGVVGLGCTAHIVPWHAGWSGMRRAGSRAAAAGRAVRGYTRGRPARRQPGERAPDRNTLAARGIPSNPSPSRP</sequence>
<accession>A0A7G1KP43</accession>
<feature type="compositionally biased region" description="Low complexity" evidence="1">
    <location>
        <begin position="84"/>
        <end position="94"/>
    </location>
</feature>
<reference evidence="3 4" key="1">
    <citation type="submission" date="2020-08" db="EMBL/GenBank/DDBJ databases">
        <title>Genome Sequencing of Nocardia wallacei strain FMUON74 and assembly.</title>
        <authorList>
            <person name="Toyokawa M."/>
            <person name="Uesaka K."/>
        </authorList>
    </citation>
    <scope>NUCLEOTIDE SEQUENCE [LARGE SCALE GENOMIC DNA]</scope>
    <source>
        <strain evidence="3 4">FMUON74</strain>
    </source>
</reference>
<evidence type="ECO:0000313" key="4">
    <source>
        <dbReference type="Proteomes" id="UP000516173"/>
    </source>
</evidence>
<organism evidence="3 4">
    <name type="scientific">Nocardia wallacei</name>
    <dbReference type="NCBI Taxonomy" id="480035"/>
    <lineage>
        <taxon>Bacteria</taxon>
        <taxon>Bacillati</taxon>
        <taxon>Actinomycetota</taxon>
        <taxon>Actinomycetes</taxon>
        <taxon>Mycobacteriales</taxon>
        <taxon>Nocardiaceae</taxon>
        <taxon>Nocardia</taxon>
    </lineage>
</organism>
<keyword evidence="2" id="KW-0812">Transmembrane</keyword>
<feature type="region of interest" description="Disordered" evidence="1">
    <location>
        <begin position="84"/>
        <end position="125"/>
    </location>
</feature>
<evidence type="ECO:0000313" key="3">
    <source>
        <dbReference type="EMBL" id="BCK57065.1"/>
    </source>
</evidence>
<dbReference type="EMBL" id="AP023396">
    <property type="protein sequence ID" value="BCK57065.1"/>
    <property type="molecule type" value="Genomic_DNA"/>
</dbReference>